<accession>A0A6F8VBG8</accession>
<protein>
    <recommendedName>
        <fullName evidence="2">Smr domain-containing protein</fullName>
    </recommendedName>
</protein>
<proteinExistence type="predicted"/>
<dbReference type="PANTHER" id="PTHR35562">
    <property type="entry name" value="DNA ENDONUCLEASE SMRA-RELATED"/>
    <property type="match status" value="1"/>
</dbReference>
<dbReference type="InterPro" id="IPR002625">
    <property type="entry name" value="Smr_dom"/>
</dbReference>
<dbReference type="KEGG" id="slac:SKTS_20690"/>
<dbReference type="AlphaFoldDB" id="A0A6F8VBG8"/>
<dbReference type="PANTHER" id="PTHR35562:SF2">
    <property type="entry name" value="DNA ENDONUCLEASE SMRA-RELATED"/>
    <property type="match status" value="1"/>
</dbReference>
<dbReference type="RefSeq" id="WP_425315631.1">
    <property type="nucleotide sequence ID" value="NZ_AP022853.1"/>
</dbReference>
<reference evidence="4" key="1">
    <citation type="submission" date="2020-03" db="EMBL/GenBank/DDBJ databases">
        <title>Complete genome sequence of sulfur-oxidizing bacterium skT11.</title>
        <authorList>
            <person name="Kanda M."/>
            <person name="Kojima H."/>
            <person name="Fukui M."/>
        </authorList>
    </citation>
    <scope>NUCLEOTIDE SEQUENCE [LARGE SCALE GENOMIC DNA]</scope>
    <source>
        <strain evidence="4">skT11</strain>
    </source>
</reference>
<feature type="domain" description="Smr" evidence="2">
    <location>
        <begin position="93"/>
        <end position="174"/>
    </location>
</feature>
<feature type="region of interest" description="Disordered" evidence="1">
    <location>
        <begin position="22"/>
        <end position="43"/>
    </location>
</feature>
<dbReference type="Gene3D" id="3.30.1370.110">
    <property type="match status" value="1"/>
</dbReference>
<dbReference type="Proteomes" id="UP000502260">
    <property type="component" value="Chromosome"/>
</dbReference>
<feature type="compositionally biased region" description="Basic residues" evidence="1">
    <location>
        <begin position="22"/>
        <end position="33"/>
    </location>
</feature>
<organism evidence="3 4">
    <name type="scientific">Sulfurimicrobium lacus</name>
    <dbReference type="NCBI Taxonomy" id="2715678"/>
    <lineage>
        <taxon>Bacteria</taxon>
        <taxon>Pseudomonadati</taxon>
        <taxon>Pseudomonadota</taxon>
        <taxon>Betaproteobacteria</taxon>
        <taxon>Nitrosomonadales</taxon>
        <taxon>Sulfuricellaceae</taxon>
        <taxon>Sulfurimicrobium</taxon>
    </lineage>
</organism>
<dbReference type="PROSITE" id="PS50828">
    <property type="entry name" value="SMR"/>
    <property type="match status" value="1"/>
</dbReference>
<evidence type="ECO:0000256" key="1">
    <source>
        <dbReference type="SAM" id="MobiDB-lite"/>
    </source>
</evidence>
<dbReference type="GO" id="GO:0004520">
    <property type="term" value="F:DNA endonuclease activity"/>
    <property type="evidence" value="ECO:0007669"/>
    <property type="project" value="TreeGrafter"/>
</dbReference>
<sequence length="176" mass="19895">MDEDDLILFRTAVGDARPLRHGARFLHPPRKPKPIPLQSQRDQREVLPDSLSDHVYWADSLESGEELAFLRPGLQSAVLRKLRRGHWVPQGELDLHGLTVAEAKVELIGFLHHCQKNSLRCVRIIHGKGLRSKNREPVLKNKVAHWLMQRDEILAFCQAKAADGGGGAMLVLLKSW</sequence>
<gene>
    <name evidence="3" type="ORF">SKTS_20690</name>
</gene>
<keyword evidence="4" id="KW-1185">Reference proteome</keyword>
<evidence type="ECO:0000259" key="2">
    <source>
        <dbReference type="PROSITE" id="PS50828"/>
    </source>
</evidence>
<evidence type="ECO:0000313" key="4">
    <source>
        <dbReference type="Proteomes" id="UP000502260"/>
    </source>
</evidence>
<dbReference type="SMART" id="SM00463">
    <property type="entry name" value="SMR"/>
    <property type="match status" value="1"/>
</dbReference>
<dbReference type="EMBL" id="AP022853">
    <property type="protein sequence ID" value="BCB27183.1"/>
    <property type="molecule type" value="Genomic_DNA"/>
</dbReference>
<evidence type="ECO:0000313" key="3">
    <source>
        <dbReference type="EMBL" id="BCB27183.1"/>
    </source>
</evidence>
<dbReference type="SUPFAM" id="SSF160443">
    <property type="entry name" value="SMR domain-like"/>
    <property type="match status" value="1"/>
</dbReference>
<dbReference type="InterPro" id="IPR036063">
    <property type="entry name" value="Smr_dom_sf"/>
</dbReference>
<dbReference type="Pfam" id="PF01713">
    <property type="entry name" value="Smr"/>
    <property type="match status" value="1"/>
</dbReference>
<name>A0A6F8VBG8_9PROT</name>